<feature type="transmembrane region" description="Helical" evidence="2">
    <location>
        <begin position="67"/>
        <end position="92"/>
    </location>
</feature>
<dbReference type="AlphaFoldDB" id="A0AAN9FZJ3"/>
<protein>
    <recommendedName>
        <fullName evidence="6">Antistasin-like protein</fullName>
    </recommendedName>
</protein>
<evidence type="ECO:0008006" key="6">
    <source>
        <dbReference type="Google" id="ProtNLM"/>
    </source>
</evidence>
<evidence type="ECO:0000256" key="1">
    <source>
        <dbReference type="SAM" id="MobiDB-lite"/>
    </source>
</evidence>
<keyword evidence="5" id="KW-1185">Reference proteome</keyword>
<feature type="compositionally biased region" description="Acidic residues" evidence="1">
    <location>
        <begin position="19"/>
        <end position="67"/>
    </location>
</feature>
<accession>A0AAN9FZJ3</accession>
<evidence type="ECO:0000256" key="3">
    <source>
        <dbReference type="SAM" id="SignalP"/>
    </source>
</evidence>
<evidence type="ECO:0000313" key="4">
    <source>
        <dbReference type="EMBL" id="KAK7088700.1"/>
    </source>
</evidence>
<feature type="region of interest" description="Disordered" evidence="1">
    <location>
        <begin position="19"/>
        <end position="68"/>
    </location>
</feature>
<evidence type="ECO:0000256" key="2">
    <source>
        <dbReference type="SAM" id="Phobius"/>
    </source>
</evidence>
<comment type="caution">
    <text evidence="4">The sequence shown here is derived from an EMBL/GenBank/DDBJ whole genome shotgun (WGS) entry which is preliminary data.</text>
</comment>
<keyword evidence="3" id="KW-0732">Signal</keyword>
<organism evidence="4 5">
    <name type="scientific">Littorina saxatilis</name>
    <dbReference type="NCBI Taxonomy" id="31220"/>
    <lineage>
        <taxon>Eukaryota</taxon>
        <taxon>Metazoa</taxon>
        <taxon>Spiralia</taxon>
        <taxon>Lophotrochozoa</taxon>
        <taxon>Mollusca</taxon>
        <taxon>Gastropoda</taxon>
        <taxon>Caenogastropoda</taxon>
        <taxon>Littorinimorpha</taxon>
        <taxon>Littorinoidea</taxon>
        <taxon>Littorinidae</taxon>
        <taxon>Littorina</taxon>
    </lineage>
</organism>
<feature type="chain" id="PRO_5043022938" description="Antistasin-like protein" evidence="3">
    <location>
        <begin position="17"/>
        <end position="269"/>
    </location>
</feature>
<sequence>MFMMMMMMMMMMMIIGWDDDGDDDDDDEDINENDDDDDDGDDDDDDDDDDGDDDDIDDDDGDDDDDVTIMVTMMVTTTTTTTTTMMMMMMMMRMMMRMMMMMVMTIDTAVPVEEVQCPRLPCPLPPCDHPHPTYYKYHDKMCEGCSQCHVLQTRQLIHVLNICPLVLCADPGACSVPLVQSTFQVRGMECPGCLVCPTNDVTGKKRRAVGWSLPFNMCPIPMCAYPGFCSVPLVTSYFTFQGKRCPGCSSCPAGNGEFSLSGPMAVAAD</sequence>
<feature type="signal peptide" evidence="3">
    <location>
        <begin position="1"/>
        <end position="16"/>
    </location>
</feature>
<dbReference type="Proteomes" id="UP001374579">
    <property type="component" value="Unassembled WGS sequence"/>
</dbReference>
<dbReference type="EMBL" id="JBAMIC010004070">
    <property type="protein sequence ID" value="KAK7088700.1"/>
    <property type="molecule type" value="Genomic_DNA"/>
</dbReference>
<gene>
    <name evidence="4" type="ORF">V1264_022589</name>
</gene>
<proteinExistence type="predicted"/>
<keyword evidence="2" id="KW-1133">Transmembrane helix</keyword>
<keyword evidence="2" id="KW-0472">Membrane</keyword>
<reference evidence="4 5" key="1">
    <citation type="submission" date="2024-02" db="EMBL/GenBank/DDBJ databases">
        <title>Chromosome-scale genome assembly of the rough periwinkle Littorina saxatilis.</title>
        <authorList>
            <person name="De Jode A."/>
            <person name="Faria R."/>
            <person name="Formenti G."/>
            <person name="Sims Y."/>
            <person name="Smith T.P."/>
            <person name="Tracey A."/>
            <person name="Wood J.M.D."/>
            <person name="Zagrodzka Z.B."/>
            <person name="Johannesson K."/>
            <person name="Butlin R.K."/>
            <person name="Leder E.H."/>
        </authorList>
    </citation>
    <scope>NUCLEOTIDE SEQUENCE [LARGE SCALE GENOMIC DNA]</scope>
    <source>
        <strain evidence="4">Snail1</strain>
        <tissue evidence="4">Muscle</tissue>
    </source>
</reference>
<keyword evidence="2" id="KW-0812">Transmembrane</keyword>
<evidence type="ECO:0000313" key="5">
    <source>
        <dbReference type="Proteomes" id="UP001374579"/>
    </source>
</evidence>
<name>A0AAN9FZJ3_9CAEN</name>